<dbReference type="EMBL" id="CP034170">
    <property type="protein sequence ID" value="AZI58169.1"/>
    <property type="molecule type" value="Genomic_DNA"/>
</dbReference>
<keyword evidence="3" id="KW-1185">Reference proteome</keyword>
<sequence length="73" mass="7653">MTNPKQAPKQPSLIPGISLLTLGAVLIIVLLINPNMSPGTKAVIAVLVVLVVLALLAFAIRMWLKASRPGGSR</sequence>
<dbReference type="KEGG" id="nak:EH165_08460"/>
<proteinExistence type="predicted"/>
<dbReference type="AlphaFoldDB" id="A0A3G8ZLG1"/>
<evidence type="ECO:0000313" key="3">
    <source>
        <dbReference type="Proteomes" id="UP000268084"/>
    </source>
</evidence>
<keyword evidence="1" id="KW-0812">Transmembrane</keyword>
<feature type="transmembrane region" description="Helical" evidence="1">
    <location>
        <begin position="12"/>
        <end position="32"/>
    </location>
</feature>
<dbReference type="Proteomes" id="UP000268084">
    <property type="component" value="Chromosome"/>
</dbReference>
<accession>A0A3G8ZLG1</accession>
<gene>
    <name evidence="2" type="ORF">EH165_08460</name>
</gene>
<dbReference type="RefSeq" id="WP_124799078.1">
    <property type="nucleotide sequence ID" value="NZ_CP034170.1"/>
</dbReference>
<reference evidence="2 3" key="2">
    <citation type="submission" date="2018-12" db="EMBL/GenBank/DDBJ databases">
        <title>Nakamurella antarcticus sp. nov., isolated from Antarctica South Shetland Islands soil.</title>
        <authorList>
            <person name="Peng F."/>
        </authorList>
    </citation>
    <scope>NUCLEOTIDE SEQUENCE [LARGE SCALE GENOMIC DNA]</scope>
    <source>
        <strain evidence="2 3">S14-144</strain>
    </source>
</reference>
<evidence type="ECO:0000313" key="2">
    <source>
        <dbReference type="EMBL" id="AZI58169.1"/>
    </source>
</evidence>
<protein>
    <submittedName>
        <fullName evidence="2">Uncharacterized protein</fullName>
    </submittedName>
</protein>
<keyword evidence="1" id="KW-0472">Membrane</keyword>
<feature type="transmembrane region" description="Helical" evidence="1">
    <location>
        <begin position="44"/>
        <end position="64"/>
    </location>
</feature>
<reference evidence="2 3" key="1">
    <citation type="submission" date="2018-11" db="EMBL/GenBank/DDBJ databases">
        <authorList>
            <person name="Da X."/>
        </authorList>
    </citation>
    <scope>NUCLEOTIDE SEQUENCE [LARGE SCALE GENOMIC DNA]</scope>
    <source>
        <strain evidence="2 3">S14-144</strain>
    </source>
</reference>
<name>A0A3G8ZLG1_9ACTN</name>
<keyword evidence="1" id="KW-1133">Transmembrane helix</keyword>
<evidence type="ECO:0000256" key="1">
    <source>
        <dbReference type="SAM" id="Phobius"/>
    </source>
</evidence>
<organism evidence="2 3">
    <name type="scientific">Nakamurella antarctica</name>
    <dbReference type="NCBI Taxonomy" id="1902245"/>
    <lineage>
        <taxon>Bacteria</taxon>
        <taxon>Bacillati</taxon>
        <taxon>Actinomycetota</taxon>
        <taxon>Actinomycetes</taxon>
        <taxon>Nakamurellales</taxon>
        <taxon>Nakamurellaceae</taxon>
        <taxon>Nakamurella</taxon>
    </lineage>
</organism>